<dbReference type="AlphaFoldDB" id="A0A383BZC3"/>
<proteinExistence type="predicted"/>
<reference evidence="1" key="1">
    <citation type="submission" date="2018-05" db="EMBL/GenBank/DDBJ databases">
        <authorList>
            <person name="Lanie J.A."/>
            <person name="Ng W.-L."/>
            <person name="Kazmierczak K.M."/>
            <person name="Andrzejewski T.M."/>
            <person name="Davidsen T.M."/>
            <person name="Wayne K.J."/>
            <person name="Tettelin H."/>
            <person name="Glass J.I."/>
            <person name="Rusch D."/>
            <person name="Podicherti R."/>
            <person name="Tsui H.-C.T."/>
            <person name="Winkler M.E."/>
        </authorList>
    </citation>
    <scope>NUCLEOTIDE SEQUENCE</scope>
</reference>
<protein>
    <recommendedName>
        <fullName evidence="2">Phosphoribulokinase/uridine kinase domain-containing protein</fullName>
    </recommendedName>
</protein>
<evidence type="ECO:0008006" key="2">
    <source>
        <dbReference type="Google" id="ProtNLM"/>
    </source>
</evidence>
<dbReference type="Gene3D" id="3.40.50.300">
    <property type="entry name" value="P-loop containing nucleotide triphosphate hydrolases"/>
    <property type="match status" value="1"/>
</dbReference>
<organism evidence="1">
    <name type="scientific">marine metagenome</name>
    <dbReference type="NCBI Taxonomy" id="408172"/>
    <lineage>
        <taxon>unclassified sequences</taxon>
        <taxon>metagenomes</taxon>
        <taxon>ecological metagenomes</taxon>
    </lineage>
</organism>
<feature type="non-terminal residue" evidence="1">
    <location>
        <position position="138"/>
    </location>
</feature>
<name>A0A383BZC3_9ZZZZ</name>
<sequence>MNNFEELVSKIEQIAKNKPHIIIGITGFGGSGKSHLADRLRDHFGINDNQIVRIDNLYGPNPKGSGIFDQSDWNLIEHILKDSSAGKKIKYQGKDDKGKVLYFDEDLPKIVIFEGIRLLQPKFNQYFDISVWIDCPQD</sequence>
<accession>A0A383BZC3</accession>
<dbReference type="InterPro" id="IPR027417">
    <property type="entry name" value="P-loop_NTPase"/>
</dbReference>
<dbReference type="SUPFAM" id="SSF52540">
    <property type="entry name" value="P-loop containing nucleoside triphosphate hydrolases"/>
    <property type="match status" value="1"/>
</dbReference>
<evidence type="ECO:0000313" key="1">
    <source>
        <dbReference type="EMBL" id="SVE25163.1"/>
    </source>
</evidence>
<dbReference type="EMBL" id="UINC01204440">
    <property type="protein sequence ID" value="SVE25163.1"/>
    <property type="molecule type" value="Genomic_DNA"/>
</dbReference>
<gene>
    <name evidence="1" type="ORF">METZ01_LOCUS478017</name>
</gene>